<evidence type="ECO:0000256" key="4">
    <source>
        <dbReference type="ARBA" id="ARBA00015988"/>
    </source>
</evidence>
<reference evidence="16" key="1">
    <citation type="journal article" date="2023" name="Commun. Biol.">
        <title>Genome analysis of Parmales, the sister group of diatoms, reveals the evolutionary specialization of diatoms from phago-mixotrophs to photoautotrophs.</title>
        <authorList>
            <person name="Ban H."/>
            <person name="Sato S."/>
            <person name="Yoshikawa S."/>
            <person name="Yamada K."/>
            <person name="Nakamura Y."/>
            <person name="Ichinomiya M."/>
            <person name="Sato N."/>
            <person name="Blanc-Mathieu R."/>
            <person name="Endo H."/>
            <person name="Kuwata A."/>
            <person name="Ogata H."/>
        </authorList>
    </citation>
    <scope>NUCLEOTIDE SEQUENCE [LARGE SCALE GENOMIC DNA]</scope>
    <source>
        <strain evidence="16">NIES 3701</strain>
    </source>
</reference>
<dbReference type="OrthoDB" id="5317514at2759"/>
<evidence type="ECO:0000256" key="8">
    <source>
        <dbReference type="ARBA" id="ARBA00022801"/>
    </source>
</evidence>
<evidence type="ECO:0000259" key="14">
    <source>
        <dbReference type="Pfam" id="PF00882"/>
    </source>
</evidence>
<dbReference type="Pfam" id="PF01839">
    <property type="entry name" value="FG-GAP"/>
    <property type="match status" value="1"/>
</dbReference>
<evidence type="ECO:0000256" key="1">
    <source>
        <dbReference type="ARBA" id="ARBA00004613"/>
    </source>
</evidence>
<evidence type="ECO:0000256" key="3">
    <source>
        <dbReference type="ARBA" id="ARBA00012284"/>
    </source>
</evidence>
<comment type="subcellular location">
    <subcellularLocation>
        <location evidence="1">Secreted</location>
    </subcellularLocation>
</comment>
<comment type="catalytic activity">
    <reaction evidence="11">
        <text>a 6-(alpha-D-glucosaminyl)-1-(1,2-diacyl-sn-glycero-3-phospho)-1D-myo-inositol + H2O = 6-(alpha-D-glucosaminyl)-1D-myo-inositol + a 1,2-diacyl-sn-glycero-3-phosphate + H(+)</text>
        <dbReference type="Rhea" id="RHEA:10832"/>
        <dbReference type="ChEBI" id="CHEBI:15377"/>
        <dbReference type="ChEBI" id="CHEBI:15378"/>
        <dbReference type="ChEBI" id="CHEBI:57997"/>
        <dbReference type="ChEBI" id="CHEBI:58608"/>
        <dbReference type="ChEBI" id="CHEBI:58700"/>
        <dbReference type="EC" id="3.1.4.50"/>
    </reaction>
</comment>
<sequence>MVTHNVIARRATEFERWSTEDRAAAFEGLSKDRVDALQGGSPFPDYLYACGDDHNAGELDHWEPFQQMAARYIRETYPDWADQDRSEPGPGLVAFFNGVVSHYIADENWHGLCDGCDNKGFIKEIGYTDFTCQGDLCWNAHHATDTGGEFIAAAQTDLSWFPKTDWYMPTQDLVNIFDMMNATCDTALHPAAYCPTTKALYINECSIAFYAGSWAIGKFGNIIYPFIAPRLGEYMTGAAYVDSEIGGVDDNAAWTAFMQDRWASWVLDGPPTDDELTAMLKRREEDPPLENKRVWVNAVKELVLEAGDSSPFYMNELNTGAVSVGVGDIGIEHAGFLKKLASTLVRQYISVGDMRLLGAAEMDELEIKLHDHVDTLLGGKIVKDEDEEEGGAEAAIFLSGEQSHEQFGRSFAVSPGVASSDENCNLILIGSTGSSKPGGHPQAGSAKVYNTCDTSAPIELLAATSDDVVYERFGATTVLEDVNADGELDAVVCAPSWGGENVEAVVGNYTGRCDFFYGPLVHEASPTFSIYGDVEWGLFGKKVKVGDVNGDGKVDVVVSAPQAGVDDDAYSNTGNVYIFDSAFFANAKDVLAGDASSLVLSGDDVRMHFGEEIDVDVGGEGVLLIVGSPYHHLDMEDKFAVGKIEAFAVKNDYTYEMKWRMIGCSHASVLGGSFAHNGEGTIAVAEIGFNSSKFGLRSGRVLLLGSEEFSGEFRVCDVEGGGVVIEPKESEKRIRDKLKLWSEVRFGSDMAWSTDGKLLITAPGGKSGHVFVYEDSGLVEIEVEGVEEGDRLGEMAAWVGEGSSRMAVNSPRDSLGSKNRPDEEEYGSFRVMTL</sequence>
<name>A0A9W6ZIV5_9STRA</name>
<evidence type="ECO:0000256" key="5">
    <source>
        <dbReference type="ARBA" id="ARBA00022525"/>
    </source>
</evidence>
<evidence type="ECO:0000256" key="7">
    <source>
        <dbReference type="ARBA" id="ARBA00022737"/>
    </source>
</evidence>
<dbReference type="Pfam" id="PF00882">
    <property type="entry name" value="Zn_dep_PLPC"/>
    <property type="match status" value="1"/>
</dbReference>
<keyword evidence="6" id="KW-0732">Signal</keyword>
<dbReference type="SMART" id="SM00191">
    <property type="entry name" value="Int_alpha"/>
    <property type="match status" value="1"/>
</dbReference>
<evidence type="ECO:0000256" key="6">
    <source>
        <dbReference type="ARBA" id="ARBA00022729"/>
    </source>
</evidence>
<evidence type="ECO:0000256" key="13">
    <source>
        <dbReference type="SAM" id="MobiDB-lite"/>
    </source>
</evidence>
<dbReference type="GO" id="GO:0031012">
    <property type="term" value="C:extracellular matrix"/>
    <property type="evidence" value="ECO:0007669"/>
    <property type="project" value="TreeGrafter"/>
</dbReference>
<dbReference type="GO" id="GO:0005615">
    <property type="term" value="C:extracellular space"/>
    <property type="evidence" value="ECO:0007669"/>
    <property type="project" value="TreeGrafter"/>
</dbReference>
<protein>
    <recommendedName>
        <fullName evidence="4">Phosphatidylinositol-glycan-specific phospholipase D</fullName>
        <ecNumber evidence="3">3.1.4.50</ecNumber>
    </recommendedName>
    <alternativeName>
        <fullName evidence="10">Glycosyl-phosphatidylinositol-specific phospholipase D</fullName>
    </alternativeName>
</protein>
<keyword evidence="8" id="KW-0378">Hydrolase</keyword>
<dbReference type="InterPro" id="IPR028994">
    <property type="entry name" value="Integrin_alpha_N"/>
</dbReference>
<proteinExistence type="inferred from homology"/>
<evidence type="ECO:0000256" key="9">
    <source>
        <dbReference type="ARBA" id="ARBA00023180"/>
    </source>
</evidence>
<evidence type="ECO:0000313" key="15">
    <source>
        <dbReference type="EMBL" id="GMH52901.1"/>
    </source>
</evidence>
<dbReference type="PANTHER" id="PTHR23221">
    <property type="entry name" value="GLYCOSYLPHOSPHATIDYLINOSITOL PHOSPHOLIPASE D"/>
    <property type="match status" value="1"/>
</dbReference>
<evidence type="ECO:0000256" key="12">
    <source>
        <dbReference type="PROSITE-ProRule" id="PRU00803"/>
    </source>
</evidence>
<evidence type="ECO:0000256" key="10">
    <source>
        <dbReference type="ARBA" id="ARBA00029753"/>
    </source>
</evidence>
<dbReference type="Gene3D" id="2.130.10.130">
    <property type="entry name" value="Integrin alpha, N-terminal"/>
    <property type="match status" value="1"/>
</dbReference>
<comment type="similarity">
    <text evidence="2">Belongs to the GPLD1 family.</text>
</comment>
<dbReference type="InterPro" id="IPR013519">
    <property type="entry name" value="Int_alpha_beta-p"/>
</dbReference>
<dbReference type="EC" id="3.1.4.50" evidence="3"/>
<dbReference type="SUPFAM" id="SSF69318">
    <property type="entry name" value="Integrin alpha N-terminal domain"/>
    <property type="match status" value="1"/>
</dbReference>
<feature type="repeat" description="FG-GAP" evidence="12">
    <location>
        <begin position="525"/>
        <end position="588"/>
    </location>
</feature>
<dbReference type="GO" id="GO:0004621">
    <property type="term" value="F:glycosylphosphatidylinositol phospholipase D activity"/>
    <property type="evidence" value="ECO:0007669"/>
    <property type="project" value="UniProtKB-EC"/>
</dbReference>
<keyword evidence="7" id="KW-0677">Repeat</keyword>
<evidence type="ECO:0000256" key="11">
    <source>
        <dbReference type="ARBA" id="ARBA00093237"/>
    </source>
</evidence>
<dbReference type="AlphaFoldDB" id="A0A9W6ZIV5"/>
<feature type="region of interest" description="Disordered" evidence="13">
    <location>
        <begin position="803"/>
        <end position="827"/>
    </location>
</feature>
<gene>
    <name evidence="15" type="ORF">TrST_g3859</name>
</gene>
<comment type="caution">
    <text evidence="15">The sequence shown here is derived from an EMBL/GenBank/DDBJ whole genome shotgun (WGS) entry which is preliminary data.</text>
</comment>
<dbReference type="Proteomes" id="UP001165085">
    <property type="component" value="Unassembled WGS sequence"/>
</dbReference>
<evidence type="ECO:0000313" key="16">
    <source>
        <dbReference type="Proteomes" id="UP001165085"/>
    </source>
</evidence>
<keyword evidence="9" id="KW-0325">Glycoprotein</keyword>
<keyword evidence="5" id="KW-0964">Secreted</keyword>
<feature type="domain" description="Phospholipase C/D" evidence="14">
    <location>
        <begin position="3"/>
        <end position="162"/>
    </location>
</feature>
<dbReference type="PANTHER" id="PTHR23221:SF7">
    <property type="entry name" value="PHOSPHATIDYLINOSITOL-GLYCAN-SPECIFIC PHOSPHOLIPASE D"/>
    <property type="match status" value="1"/>
</dbReference>
<keyword evidence="16" id="KW-1185">Reference proteome</keyword>
<organism evidence="15 16">
    <name type="scientific">Triparma strigata</name>
    <dbReference type="NCBI Taxonomy" id="1606541"/>
    <lineage>
        <taxon>Eukaryota</taxon>
        <taxon>Sar</taxon>
        <taxon>Stramenopiles</taxon>
        <taxon>Ochrophyta</taxon>
        <taxon>Bolidophyceae</taxon>
        <taxon>Parmales</taxon>
        <taxon>Triparmaceae</taxon>
        <taxon>Triparma</taxon>
    </lineage>
</organism>
<evidence type="ECO:0000256" key="2">
    <source>
        <dbReference type="ARBA" id="ARBA00008652"/>
    </source>
</evidence>
<dbReference type="EMBL" id="BRXY01000015">
    <property type="protein sequence ID" value="GMH52901.1"/>
    <property type="molecule type" value="Genomic_DNA"/>
</dbReference>
<dbReference type="InterPro" id="IPR013517">
    <property type="entry name" value="FG-GAP"/>
</dbReference>
<dbReference type="PROSITE" id="PS51470">
    <property type="entry name" value="FG_GAP"/>
    <property type="match status" value="1"/>
</dbReference>
<dbReference type="InterPro" id="IPR029002">
    <property type="entry name" value="PLPC/GPLD1"/>
</dbReference>
<accession>A0A9W6ZIV5</accession>